<proteinExistence type="predicted"/>
<reference evidence="1 2" key="1">
    <citation type="submission" date="2024-04" db="EMBL/GenBank/DDBJ databases">
        <title>Arthrobacter sp. from Plains bison fecal sample.</title>
        <authorList>
            <person name="Ruzzini A."/>
        </authorList>
    </citation>
    <scope>NUCLEOTIDE SEQUENCE [LARGE SCALE GENOMIC DNA]</scope>
    <source>
        <strain evidence="1 2">EINP1</strain>
    </source>
</reference>
<evidence type="ECO:0000313" key="2">
    <source>
        <dbReference type="Proteomes" id="UP001448858"/>
    </source>
</evidence>
<dbReference type="EMBL" id="CP151657">
    <property type="protein sequence ID" value="WZP15783.1"/>
    <property type="molecule type" value="Genomic_DNA"/>
</dbReference>
<accession>A0ABZ2ZX53</accession>
<evidence type="ECO:0000313" key="1">
    <source>
        <dbReference type="EMBL" id="WZP15783.1"/>
    </source>
</evidence>
<protein>
    <submittedName>
        <fullName evidence="1">Uncharacterized protein</fullName>
    </submittedName>
</protein>
<keyword evidence="2" id="KW-1185">Reference proteome</keyword>
<name>A0ABZ2ZX53_9MICC</name>
<sequence>MRIRYYKPFDPNQLTSLGLPTDPTDTQGLALLSTGTLQGLISRVYEQLDSDYPSMEAADWYNALHDALRERANGPEVLERPA</sequence>
<dbReference type="RefSeq" id="WP_342023434.1">
    <property type="nucleotide sequence ID" value="NZ_CP151657.1"/>
</dbReference>
<gene>
    <name evidence="1" type="ORF">AAE021_16800</name>
</gene>
<organism evidence="1 2">
    <name type="scientific">Arthrobacter citreus</name>
    <dbReference type="NCBI Taxonomy" id="1670"/>
    <lineage>
        <taxon>Bacteria</taxon>
        <taxon>Bacillati</taxon>
        <taxon>Actinomycetota</taxon>
        <taxon>Actinomycetes</taxon>
        <taxon>Micrococcales</taxon>
        <taxon>Micrococcaceae</taxon>
        <taxon>Arthrobacter</taxon>
    </lineage>
</organism>
<dbReference type="Proteomes" id="UP001448858">
    <property type="component" value="Chromosome"/>
</dbReference>